<protein>
    <submittedName>
        <fullName evidence="1">Uncharacterized protein</fullName>
    </submittedName>
</protein>
<sequence length="108" mass="13238">MKTFRELYCERRGISTHAFEHELVHRSLHWQARPFYWLLGMNRAYTSPDYEFVRCVGDLRVWKEYRNEAIEYHYHPHNRGFLRTVLRLRVSAKRLQAVLERELKEMAA</sequence>
<organism evidence="1 2">
    <name type="scientific">Lacunisphaera limnophila</name>
    <dbReference type="NCBI Taxonomy" id="1838286"/>
    <lineage>
        <taxon>Bacteria</taxon>
        <taxon>Pseudomonadati</taxon>
        <taxon>Verrucomicrobiota</taxon>
        <taxon>Opitutia</taxon>
        <taxon>Opitutales</taxon>
        <taxon>Opitutaceae</taxon>
        <taxon>Lacunisphaera</taxon>
    </lineage>
</organism>
<dbReference type="STRING" id="1838286.Verru16b_00588"/>
<gene>
    <name evidence="1" type="ORF">Verru16b_00588</name>
</gene>
<dbReference type="OrthoDB" id="196619at2"/>
<dbReference type="Proteomes" id="UP000095228">
    <property type="component" value="Chromosome"/>
</dbReference>
<accession>A0A1D8ARM1</accession>
<proteinExistence type="predicted"/>
<dbReference type="AlphaFoldDB" id="A0A1D8ARM1"/>
<keyword evidence="2" id="KW-1185">Reference proteome</keyword>
<evidence type="ECO:0000313" key="2">
    <source>
        <dbReference type="Proteomes" id="UP000095228"/>
    </source>
</evidence>
<name>A0A1D8ARM1_9BACT</name>
<dbReference type="RefSeq" id="WP_069960881.1">
    <property type="nucleotide sequence ID" value="NZ_CP016094.1"/>
</dbReference>
<reference evidence="1 2" key="1">
    <citation type="submission" date="2016-06" db="EMBL/GenBank/DDBJ databases">
        <title>Three novel species with peptidoglycan cell walls form the new genus Lacunisphaera gen. nov. in the family Opitutaceae of the verrucomicrobial subdivision 4.</title>
        <authorList>
            <person name="Rast P."/>
            <person name="Gloeckner I."/>
            <person name="Jogler M."/>
            <person name="Boedeker C."/>
            <person name="Jeske O."/>
            <person name="Wiegand S."/>
            <person name="Reinhardt R."/>
            <person name="Schumann P."/>
            <person name="Rohde M."/>
            <person name="Spring S."/>
            <person name="Gloeckner F.O."/>
            <person name="Jogler C."/>
        </authorList>
    </citation>
    <scope>NUCLEOTIDE SEQUENCE [LARGE SCALE GENOMIC DNA]</scope>
    <source>
        <strain evidence="1 2">IG16b</strain>
    </source>
</reference>
<evidence type="ECO:0000313" key="1">
    <source>
        <dbReference type="EMBL" id="AOS43543.1"/>
    </source>
</evidence>
<dbReference type="KEGG" id="obg:Verru16b_00588"/>
<dbReference type="EMBL" id="CP016094">
    <property type="protein sequence ID" value="AOS43543.1"/>
    <property type="molecule type" value="Genomic_DNA"/>
</dbReference>